<keyword evidence="3" id="KW-1185">Reference proteome</keyword>
<dbReference type="Proteomes" id="UP000324585">
    <property type="component" value="Unassembled WGS sequence"/>
</dbReference>
<dbReference type="EMBL" id="VRMN01000001">
    <property type="protein sequence ID" value="KAA8499122.1"/>
    <property type="molecule type" value="Genomic_DNA"/>
</dbReference>
<organism evidence="2 3">
    <name type="scientific">Porphyridium purpureum</name>
    <name type="common">Red alga</name>
    <name type="synonym">Porphyridium cruentum</name>
    <dbReference type="NCBI Taxonomy" id="35688"/>
    <lineage>
        <taxon>Eukaryota</taxon>
        <taxon>Rhodophyta</taxon>
        <taxon>Bangiophyceae</taxon>
        <taxon>Porphyridiales</taxon>
        <taxon>Porphyridiaceae</taxon>
        <taxon>Porphyridium</taxon>
    </lineage>
</organism>
<evidence type="ECO:0000313" key="2">
    <source>
        <dbReference type="EMBL" id="KAA8499122.1"/>
    </source>
</evidence>
<dbReference type="AlphaFoldDB" id="A0A5J4Z7U8"/>
<protein>
    <submittedName>
        <fullName evidence="2">Uncharacterized protein</fullName>
    </submittedName>
</protein>
<accession>A0A5J4Z7U8</accession>
<evidence type="ECO:0000313" key="3">
    <source>
        <dbReference type="Proteomes" id="UP000324585"/>
    </source>
</evidence>
<feature type="region of interest" description="Disordered" evidence="1">
    <location>
        <begin position="292"/>
        <end position="322"/>
    </location>
</feature>
<gene>
    <name evidence="2" type="ORF">FVE85_6707</name>
</gene>
<evidence type="ECO:0000256" key="1">
    <source>
        <dbReference type="SAM" id="MobiDB-lite"/>
    </source>
</evidence>
<comment type="caution">
    <text evidence="2">The sequence shown here is derived from an EMBL/GenBank/DDBJ whole genome shotgun (WGS) entry which is preliminary data.</text>
</comment>
<feature type="region of interest" description="Disordered" evidence="1">
    <location>
        <begin position="260"/>
        <end position="279"/>
    </location>
</feature>
<reference evidence="3" key="1">
    <citation type="journal article" date="2019" name="Nat. Commun.">
        <title>Expansion of phycobilisome linker gene families in mesophilic red algae.</title>
        <authorList>
            <person name="Lee J."/>
            <person name="Kim D."/>
            <person name="Bhattacharya D."/>
            <person name="Yoon H.S."/>
        </authorList>
    </citation>
    <scope>NUCLEOTIDE SEQUENCE [LARGE SCALE GENOMIC DNA]</scope>
    <source>
        <strain evidence="3">CCMP 1328</strain>
    </source>
</reference>
<sequence>MTILSVSWELEKLLHVDWPELKRAPVQGQNGVSELFGDVYMPLDKDSERGAPNSRTLVVLVPSHTRETFVRALKYAMYAEAINSRADVLFMFDSSVRPHEAAVFMEELMMMGRADYIRWFIDLTGGVFRAFSAKRSLWKDPRMVFRRIGSRSLSAGDVSLPYRELNFVLLEFPVRHASAAFRPSLSCALLDREVFDDACGVLLGLNRVLDIDLPCELLARDEELVLDYQRNRCQNLHSRDLLRGSSGLWAGSRTSLTRLSAGSHRSRSDSTVSSISPTRVDARSKLAMGEIKPRQRTKSTTITPGKQKLARAGLSRNRSVTRPEVHQVGAEPIERIALVGIAF</sequence>
<name>A0A5J4Z7U8_PORPP</name>
<proteinExistence type="predicted"/>